<comment type="subcellular location">
    <subcellularLocation>
        <location evidence="1">Cytoplasm</location>
        <location evidence="1">Cytoskeleton</location>
        <location evidence="1">Flagellum axoneme</location>
    </subcellularLocation>
</comment>
<evidence type="ECO:0000256" key="8">
    <source>
        <dbReference type="ARBA" id="ARBA00023273"/>
    </source>
</evidence>
<comment type="similarity">
    <text evidence="2">Belongs to the flagellar radial spoke RSP3 family.</text>
</comment>
<gene>
    <name evidence="10" type="ORF">PHAECO_LOCUS12547</name>
</gene>
<reference evidence="10" key="2">
    <citation type="submission" date="2022-10" db="EMBL/GenBank/DDBJ databases">
        <authorList>
            <consortium name="ENA_rothamsted_submissions"/>
            <consortium name="culmorum"/>
            <person name="King R."/>
        </authorList>
    </citation>
    <scope>NUCLEOTIDE SEQUENCE</scope>
</reference>
<keyword evidence="9" id="KW-0175">Coiled coil</keyword>
<keyword evidence="8" id="KW-0966">Cell projection</keyword>
<organism evidence="10 11">
    <name type="scientific">Phaedon cochleariae</name>
    <name type="common">Mustard beetle</name>
    <dbReference type="NCBI Taxonomy" id="80249"/>
    <lineage>
        <taxon>Eukaryota</taxon>
        <taxon>Metazoa</taxon>
        <taxon>Ecdysozoa</taxon>
        <taxon>Arthropoda</taxon>
        <taxon>Hexapoda</taxon>
        <taxon>Insecta</taxon>
        <taxon>Pterygota</taxon>
        <taxon>Neoptera</taxon>
        <taxon>Endopterygota</taxon>
        <taxon>Coleoptera</taxon>
        <taxon>Polyphaga</taxon>
        <taxon>Cucujiformia</taxon>
        <taxon>Chrysomeloidea</taxon>
        <taxon>Chrysomelidae</taxon>
        <taxon>Chrysomelinae</taxon>
        <taxon>Chrysomelini</taxon>
        <taxon>Phaedon</taxon>
    </lineage>
</organism>
<dbReference type="Proteomes" id="UP001153737">
    <property type="component" value="Chromosome 9"/>
</dbReference>
<evidence type="ECO:0000256" key="1">
    <source>
        <dbReference type="ARBA" id="ARBA00004611"/>
    </source>
</evidence>
<keyword evidence="3" id="KW-0963">Cytoplasm</keyword>
<dbReference type="OrthoDB" id="313308at2759"/>
<evidence type="ECO:0000256" key="9">
    <source>
        <dbReference type="SAM" id="Coils"/>
    </source>
</evidence>
<dbReference type="PANTHER" id="PTHR21648:SF0">
    <property type="entry name" value="RADIAL SPOKE HEAD PROTEIN 3 HOMOLOG"/>
    <property type="match status" value="1"/>
</dbReference>
<keyword evidence="6" id="KW-0969">Cilium</keyword>
<dbReference type="GO" id="GO:0005929">
    <property type="term" value="C:cilium"/>
    <property type="evidence" value="ECO:0007669"/>
    <property type="project" value="TreeGrafter"/>
</dbReference>
<dbReference type="AlphaFoldDB" id="A0A9N9SP29"/>
<proteinExistence type="inferred from homology"/>
<dbReference type="InterPro" id="IPR009290">
    <property type="entry name" value="Radial_spoke_3"/>
</dbReference>
<keyword evidence="11" id="KW-1185">Reference proteome</keyword>
<accession>A0A9N9SP29</accession>
<sequence length="395" mass="45215">MTLEDKPILRRQKLQSKDNLEIDTQSTASAAKLTKNEYTFSSSPRALYNNRKMVSSNDNSLPYSNIMFEKRVFRGSNFAPNQCHGDGEASAARAAEAKRRRAARSKAKNQQIKATHLRLGSPPAVTGRKHERVQTEIYLEELFVNPPVKDTCTQTDLFLERPVSPFYVPAKTGADRETQIYPGDLFDFDLEVQPILEVLVGKTIEQALIEVLEEEELAALREERRRFLEIRAAETAEALRLEEREKRLTKEKERRIQESQQGLQTQKEMEERIAGAVLMQGYMADLLPSVLSGLESEGYLMDSIRKDLDEDFMPWLIKEVSSGMQEMVSSRDILTDIVREILEDRAEIYQALDKERAFEEPEEEGATVEDLVLKDHMRLQEEITRELEGGADKQT</sequence>
<evidence type="ECO:0000256" key="6">
    <source>
        <dbReference type="ARBA" id="ARBA00023069"/>
    </source>
</evidence>
<keyword evidence="7" id="KW-0206">Cytoskeleton</keyword>
<evidence type="ECO:0000256" key="4">
    <source>
        <dbReference type="ARBA" id="ARBA00022553"/>
    </source>
</evidence>
<evidence type="ECO:0000313" key="11">
    <source>
        <dbReference type="Proteomes" id="UP001153737"/>
    </source>
</evidence>
<reference evidence="10" key="1">
    <citation type="submission" date="2022-01" db="EMBL/GenBank/DDBJ databases">
        <authorList>
            <person name="King R."/>
        </authorList>
    </citation>
    <scope>NUCLEOTIDE SEQUENCE</scope>
</reference>
<dbReference type="Pfam" id="PF06098">
    <property type="entry name" value="Radial_spoke_3"/>
    <property type="match status" value="1"/>
</dbReference>
<evidence type="ECO:0000256" key="2">
    <source>
        <dbReference type="ARBA" id="ARBA00006737"/>
    </source>
</evidence>
<protein>
    <submittedName>
        <fullName evidence="10">Uncharacterized protein</fullName>
    </submittedName>
</protein>
<keyword evidence="5" id="KW-0282">Flagellum</keyword>
<evidence type="ECO:0000256" key="7">
    <source>
        <dbReference type="ARBA" id="ARBA00023212"/>
    </source>
</evidence>
<evidence type="ECO:0000256" key="3">
    <source>
        <dbReference type="ARBA" id="ARBA00022490"/>
    </source>
</evidence>
<evidence type="ECO:0000313" key="10">
    <source>
        <dbReference type="EMBL" id="CAG9825042.1"/>
    </source>
</evidence>
<keyword evidence="4" id="KW-0597">Phosphoprotein</keyword>
<evidence type="ECO:0000256" key="5">
    <source>
        <dbReference type="ARBA" id="ARBA00022846"/>
    </source>
</evidence>
<feature type="coiled-coil region" evidence="9">
    <location>
        <begin position="231"/>
        <end position="258"/>
    </location>
</feature>
<dbReference type="PANTHER" id="PTHR21648">
    <property type="entry name" value="FLAGELLAR RADIAL SPOKE PROTEIN 3"/>
    <property type="match status" value="1"/>
</dbReference>
<dbReference type="EMBL" id="OU896715">
    <property type="protein sequence ID" value="CAG9825042.1"/>
    <property type="molecule type" value="Genomic_DNA"/>
</dbReference>
<name>A0A9N9SP29_PHACE</name>